<keyword evidence="2" id="KW-0238">DNA-binding</keyword>
<evidence type="ECO:0000259" key="5">
    <source>
        <dbReference type="PROSITE" id="PS50949"/>
    </source>
</evidence>
<reference evidence="6 7" key="1">
    <citation type="submission" date="2020-08" db="EMBL/GenBank/DDBJ databases">
        <title>Genome sequence of Rhizobiales bacterium strain IZ6.</title>
        <authorList>
            <person name="Nakai R."/>
            <person name="Naganuma T."/>
        </authorList>
    </citation>
    <scope>NUCLEOTIDE SEQUENCE [LARGE SCALE GENOMIC DNA]</scope>
    <source>
        <strain evidence="6 7">IZ6</strain>
    </source>
</reference>
<evidence type="ECO:0000313" key="7">
    <source>
        <dbReference type="Proteomes" id="UP000515317"/>
    </source>
</evidence>
<dbReference type="SMART" id="SM00345">
    <property type="entry name" value="HTH_GNTR"/>
    <property type="match status" value="1"/>
</dbReference>
<dbReference type="PANTHER" id="PTHR44846:SF1">
    <property type="entry name" value="MANNOSYL-D-GLYCERATE TRANSPORT_METABOLISM SYSTEM REPRESSOR MNGR-RELATED"/>
    <property type="match status" value="1"/>
</dbReference>
<evidence type="ECO:0000256" key="1">
    <source>
        <dbReference type="ARBA" id="ARBA00023015"/>
    </source>
</evidence>
<dbReference type="Pfam" id="PF07702">
    <property type="entry name" value="UTRA"/>
    <property type="match status" value="1"/>
</dbReference>
<dbReference type="CDD" id="cd07377">
    <property type="entry name" value="WHTH_GntR"/>
    <property type="match status" value="1"/>
</dbReference>
<keyword evidence="3" id="KW-0804">Transcription</keyword>
<feature type="domain" description="HTH gntR-type" evidence="5">
    <location>
        <begin position="30"/>
        <end position="98"/>
    </location>
</feature>
<dbReference type="GO" id="GO:0003700">
    <property type="term" value="F:DNA-binding transcription factor activity"/>
    <property type="evidence" value="ECO:0007669"/>
    <property type="project" value="InterPro"/>
</dbReference>
<dbReference type="SUPFAM" id="SSF64288">
    <property type="entry name" value="Chorismate lyase-like"/>
    <property type="match status" value="1"/>
</dbReference>
<dbReference type="InterPro" id="IPR036390">
    <property type="entry name" value="WH_DNA-bd_sf"/>
</dbReference>
<dbReference type="EMBL" id="AP023361">
    <property type="protein sequence ID" value="BCJ89617.1"/>
    <property type="molecule type" value="Genomic_DNA"/>
</dbReference>
<dbReference type="GO" id="GO:0045892">
    <property type="term" value="P:negative regulation of DNA-templated transcription"/>
    <property type="evidence" value="ECO:0007669"/>
    <property type="project" value="TreeGrafter"/>
</dbReference>
<dbReference type="PROSITE" id="PS50949">
    <property type="entry name" value="HTH_GNTR"/>
    <property type="match status" value="1"/>
</dbReference>
<dbReference type="AlphaFoldDB" id="A0A6S6QNY0"/>
<feature type="compositionally biased region" description="Basic and acidic residues" evidence="4">
    <location>
        <begin position="1"/>
        <end position="15"/>
    </location>
</feature>
<evidence type="ECO:0000256" key="2">
    <source>
        <dbReference type="ARBA" id="ARBA00023125"/>
    </source>
</evidence>
<dbReference type="GO" id="GO:0003677">
    <property type="term" value="F:DNA binding"/>
    <property type="evidence" value="ECO:0007669"/>
    <property type="project" value="UniProtKB-KW"/>
</dbReference>
<dbReference type="SUPFAM" id="SSF46785">
    <property type="entry name" value="Winged helix' DNA-binding domain"/>
    <property type="match status" value="1"/>
</dbReference>
<dbReference type="PANTHER" id="PTHR44846">
    <property type="entry name" value="MANNOSYL-D-GLYCERATE TRANSPORT/METABOLISM SYSTEM REPRESSOR MNGR-RELATED"/>
    <property type="match status" value="1"/>
</dbReference>
<proteinExistence type="predicted"/>
<sequence length="262" mass="29010">MRKSRAELADPKPADSGEAASGLDRQADGVPLYQRVRELLRKDLARGVWKPGNMLPTELELSERFGVSPGTIKLAIMELVREGLINRRPGKGTFVTRIDTPRGFARFFGFETPGGAVLNPSVKVVELEITTEAPAAAKKALGLGARGKVLFVRRLLSHDGTPVCIYDSYLPYKLMAGLENEKLDVDRIYYAIEKKFDIHVVAVEEMLKASLVGGKEAKLLGVQAGSPVIHIERVAFSHNNTVVEWRETIGRSDQFIYKLRSH</sequence>
<evidence type="ECO:0000256" key="3">
    <source>
        <dbReference type="ARBA" id="ARBA00023163"/>
    </source>
</evidence>
<dbReference type="InterPro" id="IPR000524">
    <property type="entry name" value="Tscrpt_reg_HTH_GntR"/>
</dbReference>
<dbReference type="InterPro" id="IPR028978">
    <property type="entry name" value="Chorismate_lyase_/UTRA_dom_sf"/>
</dbReference>
<dbReference type="InterPro" id="IPR011663">
    <property type="entry name" value="UTRA"/>
</dbReference>
<dbReference type="RefSeq" id="WP_222876315.1">
    <property type="nucleotide sequence ID" value="NZ_AP023361.1"/>
</dbReference>
<dbReference type="InterPro" id="IPR036388">
    <property type="entry name" value="WH-like_DNA-bd_sf"/>
</dbReference>
<feature type="region of interest" description="Disordered" evidence="4">
    <location>
        <begin position="1"/>
        <end position="23"/>
    </location>
</feature>
<name>A0A6S6QNY0_9HYPH</name>
<accession>A0A6S6QNY0</accession>
<dbReference type="Gene3D" id="1.10.10.10">
    <property type="entry name" value="Winged helix-like DNA-binding domain superfamily/Winged helix DNA-binding domain"/>
    <property type="match status" value="1"/>
</dbReference>
<organism evidence="6 7">
    <name type="scientific">Terrihabitans soli</name>
    <dbReference type="NCBI Taxonomy" id="708113"/>
    <lineage>
        <taxon>Bacteria</taxon>
        <taxon>Pseudomonadati</taxon>
        <taxon>Pseudomonadota</taxon>
        <taxon>Alphaproteobacteria</taxon>
        <taxon>Hyphomicrobiales</taxon>
        <taxon>Terrihabitans</taxon>
    </lineage>
</organism>
<dbReference type="Proteomes" id="UP000515317">
    <property type="component" value="Chromosome"/>
</dbReference>
<dbReference type="SMART" id="SM00866">
    <property type="entry name" value="UTRA"/>
    <property type="match status" value="1"/>
</dbReference>
<gene>
    <name evidence="6" type="ORF">IZ6_03520</name>
</gene>
<dbReference type="PRINTS" id="PR00035">
    <property type="entry name" value="HTHGNTR"/>
</dbReference>
<protein>
    <submittedName>
        <fullName evidence="6">GntR family transcriptional regulator</fullName>
    </submittedName>
</protein>
<evidence type="ECO:0000313" key="6">
    <source>
        <dbReference type="EMBL" id="BCJ89617.1"/>
    </source>
</evidence>
<keyword evidence="7" id="KW-1185">Reference proteome</keyword>
<dbReference type="Gene3D" id="3.40.1410.10">
    <property type="entry name" value="Chorismate lyase-like"/>
    <property type="match status" value="1"/>
</dbReference>
<evidence type="ECO:0000256" key="4">
    <source>
        <dbReference type="SAM" id="MobiDB-lite"/>
    </source>
</evidence>
<keyword evidence="1" id="KW-0805">Transcription regulation</keyword>
<dbReference type="KEGG" id="tso:IZ6_03520"/>
<dbReference type="Pfam" id="PF00392">
    <property type="entry name" value="GntR"/>
    <property type="match status" value="1"/>
</dbReference>
<dbReference type="InterPro" id="IPR050679">
    <property type="entry name" value="Bact_HTH_transcr_reg"/>
</dbReference>